<dbReference type="RefSeq" id="XP_007801568.1">
    <property type="nucleotide sequence ID" value="XM_007803377.1"/>
</dbReference>
<evidence type="ECO:0000313" key="3">
    <source>
        <dbReference type="EMBL" id="ERF72846.1"/>
    </source>
</evidence>
<feature type="compositionally biased region" description="Basic and acidic residues" evidence="1">
    <location>
        <begin position="64"/>
        <end position="73"/>
    </location>
</feature>
<protein>
    <submittedName>
        <fullName evidence="3">Uncharacterized protein</fullName>
    </submittedName>
</protein>
<organism evidence="3 4">
    <name type="scientific">Endocarpon pusillum (strain Z07020 / HMAS-L-300199)</name>
    <name type="common">Lichen-forming fungus</name>
    <dbReference type="NCBI Taxonomy" id="1263415"/>
    <lineage>
        <taxon>Eukaryota</taxon>
        <taxon>Fungi</taxon>
        <taxon>Dikarya</taxon>
        <taxon>Ascomycota</taxon>
        <taxon>Pezizomycotina</taxon>
        <taxon>Eurotiomycetes</taxon>
        <taxon>Chaetothyriomycetidae</taxon>
        <taxon>Verrucariales</taxon>
        <taxon>Verrucariaceae</taxon>
        <taxon>Endocarpon</taxon>
    </lineage>
</organism>
<dbReference type="AlphaFoldDB" id="U1GLR5"/>
<evidence type="ECO:0000256" key="2">
    <source>
        <dbReference type="SAM" id="Phobius"/>
    </source>
</evidence>
<keyword evidence="2" id="KW-0472">Membrane</keyword>
<dbReference type="OMA" id="SGVEMWR"/>
<keyword evidence="4" id="KW-1185">Reference proteome</keyword>
<keyword evidence="2" id="KW-1133">Transmembrane helix</keyword>
<feature type="region of interest" description="Disordered" evidence="1">
    <location>
        <begin position="64"/>
        <end position="167"/>
    </location>
</feature>
<accession>U1GLR5</accession>
<feature type="transmembrane region" description="Helical" evidence="2">
    <location>
        <begin position="298"/>
        <end position="316"/>
    </location>
</feature>
<name>U1GLR5_ENDPU</name>
<reference evidence="4" key="1">
    <citation type="journal article" date="2014" name="BMC Genomics">
        <title>Genome characteristics reveal the impact of lichenization on lichen-forming fungus Endocarpon pusillum Hedwig (Verrucariales, Ascomycota).</title>
        <authorList>
            <person name="Wang Y.-Y."/>
            <person name="Liu B."/>
            <person name="Zhang X.-Y."/>
            <person name="Zhou Q.-M."/>
            <person name="Zhang T."/>
            <person name="Li H."/>
            <person name="Yu Y.-F."/>
            <person name="Zhang X.-L."/>
            <person name="Hao X.-Y."/>
            <person name="Wang M."/>
            <person name="Wang L."/>
            <person name="Wei J.-C."/>
        </authorList>
    </citation>
    <scope>NUCLEOTIDE SEQUENCE [LARGE SCALE GENOMIC DNA]</scope>
    <source>
        <strain evidence="4">Z07020 / HMAS-L-300199</strain>
    </source>
</reference>
<evidence type="ECO:0000256" key="1">
    <source>
        <dbReference type="SAM" id="MobiDB-lite"/>
    </source>
</evidence>
<feature type="compositionally biased region" description="Basic and acidic residues" evidence="1">
    <location>
        <begin position="89"/>
        <end position="101"/>
    </location>
</feature>
<evidence type="ECO:0000313" key="4">
    <source>
        <dbReference type="Proteomes" id="UP000019373"/>
    </source>
</evidence>
<gene>
    <name evidence="3" type="ORF">EPUS_04281</name>
</gene>
<keyword evidence="2" id="KW-0812">Transmembrane</keyword>
<sequence length="476" mass="52068">MAAAIAHTIAVVDKSGKVISTSKQLRNVFMEAKFAYQERKAEIVADRKAKAGLKHDKDLRRAVKDLRIEDSPSERSSTSRRHHSHHRHHEPERRSRPDGLGRIHSGSSVGSTRQRAGSTSPRSPVSPHTRSPYAETVTSNHSHSAPTSPSLAQHRNRRSLDLVRRNTDMDLARLPRATRQGAPVRSMSATAIDMDLAYGDYHPSSIAPLAHKPHYLDEEKELLTLVDRAKLLLDEANCAQHSVKAMIEHLQKNPDAMAAVALTLAEISNIATKMAPGALTVLKGSAPAVFALLASPQFLIAAGVGIGVTVVMFGGYKIIKKIKAKNATNKEGSMDEALEIDGEEINRINAWRRGIVASNDENSDIASVGTSVDGEFITPIAASMRGMETRENILAGMSERERRKVEKKREKKENKEIKERRKTARKAITSGGSGSEIGSEKSGSSRRSSKLGIMAEDSRRSLVKAKKPSPLRRLLA</sequence>
<feature type="compositionally biased region" description="Basic residues" evidence="1">
    <location>
        <begin position="461"/>
        <end position="476"/>
    </location>
</feature>
<feature type="compositionally biased region" description="Basic and acidic residues" evidence="1">
    <location>
        <begin position="398"/>
        <end position="419"/>
    </location>
</feature>
<feature type="compositionally biased region" description="Polar residues" evidence="1">
    <location>
        <begin position="105"/>
        <end position="129"/>
    </location>
</feature>
<proteinExistence type="predicted"/>
<feature type="region of interest" description="Disordered" evidence="1">
    <location>
        <begin position="393"/>
        <end position="476"/>
    </location>
</feature>
<feature type="compositionally biased region" description="Low complexity" evidence="1">
    <location>
        <begin position="436"/>
        <end position="453"/>
    </location>
</feature>
<feature type="compositionally biased region" description="Basic and acidic residues" evidence="1">
    <location>
        <begin position="158"/>
        <end position="167"/>
    </location>
</feature>
<feature type="compositionally biased region" description="Polar residues" evidence="1">
    <location>
        <begin position="136"/>
        <end position="153"/>
    </location>
</feature>
<dbReference type="eggNOG" id="ENOG502S7RC">
    <property type="taxonomic scope" value="Eukaryota"/>
</dbReference>
<dbReference type="OrthoDB" id="5402307at2759"/>
<dbReference type="HOGENOM" id="CLU_022040_1_0_1"/>
<feature type="compositionally biased region" description="Basic residues" evidence="1">
    <location>
        <begin position="78"/>
        <end position="88"/>
    </location>
</feature>
<dbReference type="GeneID" id="19239312"/>
<dbReference type="EMBL" id="KE721034">
    <property type="protein sequence ID" value="ERF72846.1"/>
    <property type="molecule type" value="Genomic_DNA"/>
</dbReference>
<dbReference type="Proteomes" id="UP000019373">
    <property type="component" value="Unassembled WGS sequence"/>
</dbReference>